<feature type="region of interest" description="Disordered" evidence="2">
    <location>
        <begin position="154"/>
        <end position="173"/>
    </location>
</feature>
<protein>
    <submittedName>
        <fullName evidence="3">Uncharacterized protein</fullName>
    </submittedName>
</protein>
<dbReference type="EMBL" id="JAWWNJ010000092">
    <property type="protein sequence ID" value="KAK6997339.1"/>
    <property type="molecule type" value="Genomic_DNA"/>
</dbReference>
<keyword evidence="1" id="KW-0175">Coiled coil</keyword>
<gene>
    <name evidence="3" type="ORF">R3P38DRAFT_3220365</name>
</gene>
<organism evidence="3 4">
    <name type="scientific">Favolaschia claudopus</name>
    <dbReference type="NCBI Taxonomy" id="2862362"/>
    <lineage>
        <taxon>Eukaryota</taxon>
        <taxon>Fungi</taxon>
        <taxon>Dikarya</taxon>
        <taxon>Basidiomycota</taxon>
        <taxon>Agaricomycotina</taxon>
        <taxon>Agaricomycetes</taxon>
        <taxon>Agaricomycetidae</taxon>
        <taxon>Agaricales</taxon>
        <taxon>Marasmiineae</taxon>
        <taxon>Mycenaceae</taxon>
        <taxon>Favolaschia</taxon>
    </lineage>
</organism>
<feature type="compositionally biased region" description="Acidic residues" evidence="2">
    <location>
        <begin position="160"/>
        <end position="173"/>
    </location>
</feature>
<dbReference type="Proteomes" id="UP001362999">
    <property type="component" value="Unassembled WGS sequence"/>
</dbReference>
<keyword evidence="4" id="KW-1185">Reference proteome</keyword>
<sequence length="173" mass="20116">MKSLSDMESKTRSEDYVSRLLQKIETMKTVRVWNWKTGPGLVALKASFNESLFKATYAREKMEELHSEYEQFKEKQEVIVTAQNRLEKLYDQRLHNLTPASEIVDGRSLLDANDAQNWQVLIRVAKHLTREDADLRTAVQTYLNEFYVRYPSLVQPLAEPDNDEEGDGDEDSE</sequence>
<comment type="caution">
    <text evidence="3">The sequence shown here is derived from an EMBL/GenBank/DDBJ whole genome shotgun (WGS) entry which is preliminary data.</text>
</comment>
<evidence type="ECO:0000256" key="2">
    <source>
        <dbReference type="SAM" id="MobiDB-lite"/>
    </source>
</evidence>
<accession>A0AAW0A2T8</accession>
<name>A0AAW0A2T8_9AGAR</name>
<feature type="coiled-coil region" evidence="1">
    <location>
        <begin position="55"/>
        <end position="92"/>
    </location>
</feature>
<dbReference type="AlphaFoldDB" id="A0AAW0A2T8"/>
<evidence type="ECO:0000313" key="4">
    <source>
        <dbReference type="Proteomes" id="UP001362999"/>
    </source>
</evidence>
<proteinExistence type="predicted"/>
<evidence type="ECO:0000256" key="1">
    <source>
        <dbReference type="SAM" id="Coils"/>
    </source>
</evidence>
<evidence type="ECO:0000313" key="3">
    <source>
        <dbReference type="EMBL" id="KAK6997339.1"/>
    </source>
</evidence>
<reference evidence="3 4" key="1">
    <citation type="journal article" date="2024" name="J Genomics">
        <title>Draft genome sequencing and assembly of Favolaschia claudopus CIRM-BRFM 2984 isolated from oak limbs.</title>
        <authorList>
            <person name="Navarro D."/>
            <person name="Drula E."/>
            <person name="Chaduli D."/>
            <person name="Cazenave R."/>
            <person name="Ahrendt S."/>
            <person name="Wang J."/>
            <person name="Lipzen A."/>
            <person name="Daum C."/>
            <person name="Barry K."/>
            <person name="Grigoriev I.V."/>
            <person name="Favel A."/>
            <person name="Rosso M.N."/>
            <person name="Martin F."/>
        </authorList>
    </citation>
    <scope>NUCLEOTIDE SEQUENCE [LARGE SCALE GENOMIC DNA]</scope>
    <source>
        <strain evidence="3 4">CIRM-BRFM 2984</strain>
    </source>
</reference>